<name>E7RTI9_9BURK</name>
<organism evidence="3 4">
    <name type="scientific">Lautropia mirabilis ATCC 51599</name>
    <dbReference type="NCBI Taxonomy" id="887898"/>
    <lineage>
        <taxon>Bacteria</taxon>
        <taxon>Pseudomonadati</taxon>
        <taxon>Pseudomonadota</taxon>
        <taxon>Betaproteobacteria</taxon>
        <taxon>Burkholderiales</taxon>
        <taxon>Burkholderiaceae</taxon>
        <taxon>Lautropia</taxon>
    </lineage>
</organism>
<dbReference type="eggNOG" id="COG2991">
    <property type="taxonomic scope" value="Bacteria"/>
</dbReference>
<keyword evidence="2" id="KW-0812">Transmembrane</keyword>
<accession>E7RTI9</accession>
<dbReference type="PANTHER" id="PTHR40691">
    <property type="entry name" value="(NA+)-NQR MATURATION NQRM"/>
    <property type="match status" value="1"/>
</dbReference>
<dbReference type="STRING" id="887898.HMPREF0551_0258"/>
<feature type="compositionally biased region" description="Basic and acidic residues" evidence="1">
    <location>
        <begin position="63"/>
        <end position="73"/>
    </location>
</feature>
<keyword evidence="4" id="KW-1185">Reference proteome</keyword>
<gene>
    <name evidence="3" type="ORF">HMPREF0551_0258</name>
</gene>
<dbReference type="PANTHER" id="PTHR40691:SF3">
    <property type="entry name" value="(NA+)-NQR MATURATION NQRM"/>
    <property type="match status" value="1"/>
</dbReference>
<dbReference type="Pfam" id="PF04400">
    <property type="entry name" value="NqrM"/>
    <property type="match status" value="1"/>
</dbReference>
<evidence type="ECO:0000313" key="4">
    <source>
        <dbReference type="Proteomes" id="UP000011021"/>
    </source>
</evidence>
<feature type="compositionally biased region" description="Basic and acidic residues" evidence="1">
    <location>
        <begin position="96"/>
        <end position="105"/>
    </location>
</feature>
<feature type="transmembrane region" description="Helical" evidence="2">
    <location>
        <begin position="6"/>
        <end position="26"/>
    </location>
</feature>
<keyword evidence="2" id="KW-1133">Transmembrane helix</keyword>
<dbReference type="HOGENOM" id="CLU_2233132_0_0_4"/>
<sequence>MEIPMIVWLLVFVVMLLVVAGMAVGVMAGRKPIAGSCGGIANLGIEKSCGICGNDFSKCENKNQQHSSKKETFPEQNFSKMSQLETNSATISNDHIQTKELRRNQ</sequence>
<reference evidence="3 4" key="1">
    <citation type="submission" date="2010-12" db="EMBL/GenBank/DDBJ databases">
        <authorList>
            <person name="Muzny D."/>
            <person name="Qin X."/>
            <person name="Deng J."/>
            <person name="Jiang H."/>
            <person name="Liu Y."/>
            <person name="Qu J."/>
            <person name="Song X.-Z."/>
            <person name="Zhang L."/>
            <person name="Thornton R."/>
            <person name="Coyle M."/>
            <person name="Francisco L."/>
            <person name="Jackson L."/>
            <person name="Javaid M."/>
            <person name="Korchina V."/>
            <person name="Kovar C."/>
            <person name="Mata R."/>
            <person name="Mathew T."/>
            <person name="Ngo R."/>
            <person name="Nguyen L."/>
            <person name="Nguyen N."/>
            <person name="Okwuonu G."/>
            <person name="Ongeri F."/>
            <person name="Pham C."/>
            <person name="Simmons D."/>
            <person name="Wilczek-Boney K."/>
            <person name="Hale W."/>
            <person name="Jakkamsetti A."/>
            <person name="Pham P."/>
            <person name="Ruth R."/>
            <person name="San Lucas F."/>
            <person name="Warren J."/>
            <person name="Zhang J."/>
            <person name="Zhao Z."/>
            <person name="Zhou C."/>
            <person name="Zhu D."/>
            <person name="Lee S."/>
            <person name="Bess C."/>
            <person name="Blankenburg K."/>
            <person name="Forbes L."/>
            <person name="Fu Q."/>
            <person name="Gubbala S."/>
            <person name="Hirani K."/>
            <person name="Jayaseelan J.C."/>
            <person name="Lara F."/>
            <person name="Munidasa M."/>
            <person name="Palculict T."/>
            <person name="Patil S."/>
            <person name="Pu L.-L."/>
            <person name="Saada N."/>
            <person name="Tang L."/>
            <person name="Weissenberger G."/>
            <person name="Zhu Y."/>
            <person name="Hemphill L."/>
            <person name="Shang Y."/>
            <person name="Youmans B."/>
            <person name="Ayvaz T."/>
            <person name="Ross M."/>
            <person name="Santibanez J."/>
            <person name="Aqrawi P."/>
            <person name="Gross S."/>
            <person name="Joshi V."/>
            <person name="Fowler G."/>
            <person name="Nazareth L."/>
            <person name="Reid J."/>
            <person name="Worley K."/>
            <person name="Petrosino J."/>
            <person name="Highlander S."/>
            <person name="Gibbs R."/>
        </authorList>
    </citation>
    <scope>NUCLEOTIDE SEQUENCE [LARGE SCALE GENOMIC DNA]</scope>
    <source>
        <strain evidence="3 4">ATCC 51599</strain>
    </source>
</reference>
<proteinExistence type="predicted"/>
<dbReference type="Proteomes" id="UP000011021">
    <property type="component" value="Unassembled WGS sequence"/>
</dbReference>
<protein>
    <recommendedName>
        <fullName evidence="5">ApbE family protein</fullName>
    </recommendedName>
</protein>
<evidence type="ECO:0000256" key="1">
    <source>
        <dbReference type="SAM" id="MobiDB-lite"/>
    </source>
</evidence>
<feature type="compositionally biased region" description="Polar residues" evidence="1">
    <location>
        <begin position="74"/>
        <end position="95"/>
    </location>
</feature>
<evidence type="ECO:0000256" key="2">
    <source>
        <dbReference type="SAM" id="Phobius"/>
    </source>
</evidence>
<comment type="caution">
    <text evidence="3">The sequence shown here is derived from an EMBL/GenBank/DDBJ whole genome shotgun (WGS) entry which is preliminary data.</text>
</comment>
<keyword evidence="2" id="KW-0472">Membrane</keyword>
<dbReference type="InterPro" id="IPR007495">
    <property type="entry name" value="NqrM"/>
</dbReference>
<dbReference type="EMBL" id="AEQP01000001">
    <property type="protein sequence ID" value="EFV96075.1"/>
    <property type="molecule type" value="Genomic_DNA"/>
</dbReference>
<dbReference type="AlphaFoldDB" id="E7RTI9"/>
<feature type="region of interest" description="Disordered" evidence="1">
    <location>
        <begin position="63"/>
        <end position="105"/>
    </location>
</feature>
<evidence type="ECO:0008006" key="5">
    <source>
        <dbReference type="Google" id="ProtNLM"/>
    </source>
</evidence>
<evidence type="ECO:0000313" key="3">
    <source>
        <dbReference type="EMBL" id="EFV96075.1"/>
    </source>
</evidence>